<dbReference type="InterPro" id="IPR029062">
    <property type="entry name" value="Class_I_gatase-like"/>
</dbReference>
<sequence length="1566" mass="171575">MKKWLSFLLAAALLVSIAAPAAAQTGSGEVDSEQTAPIIRTTFQTELGYSEKYDVKSDAVMVYATKSEGLTALIHSWKNKGYRVDAMISISHDWEGIYELGTESGIPHPEVVQMRKDGTKFRHVDPKTGYVTPTQGWNDYLLGIAKQVADAGAHDIVFEEPEYYTDAGYEGAFKSEWQAYYGTEWEDPASSDQARFKSEKLKAYLYTRSINYISTKLKEYKPGLEVWVASHSTINYNNYSVVAANIDYYDLPNIDGFIGQAWSDTARYPIPFEGQQEEHLFESAFLEYSSLSELQKTGDGKSLYALADPKSDNPNLDSDWEKVEADYKQTIIAQFLQPKLNKFQIMPWPSRAFVPAPMTYKTIQMNVFEASKALSEQPFRMEAGTQGVTFLISDTMTYQRGSQSTAAAAAMYGPTMPLVVKGIPVNVMPVERSVTSEALAHTKVLVMSYDSWNPLKPEYNDAIADWVKNGGILLYLGGENKFQHIDEWWNDVGSPQQDLLNKLGVSAANGSAVPVSGRETALQPTESANSIGSGESITVPKPYTLTSYTLSGSAVPLYQTGNQTVAFRQQTGQGQLIYFGADPSFFSSSKVAAQAMRDLTKYALGWAGVSYTESNTMKAVRGPFVAVHTEEQSAVIPGRYIDLWDSRLTVVDNKAMLAHSSAMLYDISLIDTSVVPKVYFANGEISDRQETATETKVTVAGPKDTQAALRIGAASAYPQQVTATDSQGQPVSAHWEWENASRSLLVKFGHQPQGVTVNVDWSSEQLADTPQTELTEFVIRTNSKNEDADYKGTFVGSVGANPSFRFADGTSKMVYKLNMSAFPQAELTLELANNFTVELSPDGTSWSEVLNAQAMTGIDEHNMANRDKYAVNYEAYKAADGLLYIRIGDGSPTDGWGGALFGISIRYMQPVPAVSLAYSPDSVTLKGEQAQSYHVLLTNESGQSQQVNLAAMPIALPTQLLSFTPGSLDEAPYLFKEEGTGVSPTKNYRHMDNRSYAIYKFQLPEGFVDPKLSIDIGNQFVVSLASQLTYQPTDNNWSVVDSDWTVVDKETNHVTDLVSNRSVRTYDVGAYVNANREFYLKFSDSFPEDGWGALILNISLSGAQTVPLDTTFSAQQFTLGAKQSQEIAFSLRASESTPAGTYEQKLKVTADAGEMVYKLPVIVKMDPPFYAAQKSYSNISIDGQISDGEWDNADEIVVSPDSPIMRKFGKVWGAVTDGADLTSRYKIKWDQNNLYLLEQRSDNVVHFTDIGSQMYLSDATMLFLDIDHNKSGSSYRDGDYAIMMTPGGTVGAENPRIFIREGHDDGAREYAFIGGQIAAKVMNNGYVMEAAIPWSALNVYPFTPAGGAQIGMTLLSTDNDDVGDRKKWGQAMWVGDGDNQANWADMTFVELKKLDIALPAKLDVGSSADASVNEVYTDGTTKPPIWPLTFSSSDPNVASVDPHTGKVTGVKRGEAVITVTSGQDAGITGRFRMTIEPVLQSISIQSPAKMKVGDTDYPIVLGHYNDGIDSRVTEGLAFSSEKTSVATIDAATGLIRALKPGNTRITAVYTGHPAIKAEVKLLVHPK</sequence>
<dbReference type="RefSeq" id="WP_185672439.1">
    <property type="nucleotide sequence ID" value="NZ_JACJVP010000048.1"/>
</dbReference>
<reference evidence="3 4" key="1">
    <citation type="submission" date="2020-08" db="EMBL/GenBank/DDBJ databases">
        <title>Cohnella phylogeny.</title>
        <authorList>
            <person name="Dunlap C."/>
        </authorList>
    </citation>
    <scope>NUCLEOTIDE SEQUENCE [LARGE SCALE GENOMIC DNA]</scope>
    <source>
        <strain evidence="3 4">DSM 28246</strain>
    </source>
</reference>
<evidence type="ECO:0000259" key="2">
    <source>
        <dbReference type="SMART" id="SM00635"/>
    </source>
</evidence>
<evidence type="ECO:0000313" key="4">
    <source>
        <dbReference type="Proteomes" id="UP000547209"/>
    </source>
</evidence>
<evidence type="ECO:0000313" key="3">
    <source>
        <dbReference type="EMBL" id="MBB6674574.1"/>
    </source>
</evidence>
<feature type="signal peptide" evidence="1">
    <location>
        <begin position="1"/>
        <end position="23"/>
    </location>
</feature>
<protein>
    <submittedName>
        <fullName evidence="3">Ig-like domain-containing protein</fullName>
    </submittedName>
</protein>
<feature type="domain" description="BIG2" evidence="2">
    <location>
        <begin position="1390"/>
        <end position="1468"/>
    </location>
</feature>
<comment type="caution">
    <text evidence="3">The sequence shown here is derived from an EMBL/GenBank/DDBJ whole genome shotgun (WGS) entry which is preliminary data.</text>
</comment>
<keyword evidence="1" id="KW-0732">Signal</keyword>
<organism evidence="3 4">
    <name type="scientific">Cohnella nanjingensis</name>
    <dbReference type="NCBI Taxonomy" id="1387779"/>
    <lineage>
        <taxon>Bacteria</taxon>
        <taxon>Bacillati</taxon>
        <taxon>Bacillota</taxon>
        <taxon>Bacilli</taxon>
        <taxon>Bacillales</taxon>
        <taxon>Paenibacillaceae</taxon>
        <taxon>Cohnella</taxon>
    </lineage>
</organism>
<dbReference type="GO" id="GO:0004553">
    <property type="term" value="F:hydrolase activity, hydrolyzing O-glycosyl compounds"/>
    <property type="evidence" value="ECO:0007669"/>
    <property type="project" value="InterPro"/>
</dbReference>
<name>A0A7X0VJC4_9BACL</name>
<feature type="domain" description="BIG2" evidence="2">
    <location>
        <begin position="1478"/>
        <end position="1558"/>
    </location>
</feature>
<dbReference type="Proteomes" id="UP000547209">
    <property type="component" value="Unassembled WGS sequence"/>
</dbReference>
<dbReference type="GO" id="GO:0016052">
    <property type="term" value="P:carbohydrate catabolic process"/>
    <property type="evidence" value="ECO:0007669"/>
    <property type="project" value="InterPro"/>
</dbReference>
<proteinExistence type="predicted"/>
<dbReference type="Gene3D" id="3.40.50.880">
    <property type="match status" value="1"/>
</dbReference>
<dbReference type="Gene3D" id="2.60.40.1080">
    <property type="match status" value="2"/>
</dbReference>
<dbReference type="Pfam" id="PF06452">
    <property type="entry name" value="CBM9_1"/>
    <property type="match status" value="1"/>
</dbReference>
<dbReference type="SMART" id="SM00635">
    <property type="entry name" value="BID_2"/>
    <property type="match status" value="2"/>
</dbReference>
<dbReference type="EMBL" id="JACJVP010000048">
    <property type="protein sequence ID" value="MBB6674574.1"/>
    <property type="molecule type" value="Genomic_DNA"/>
</dbReference>
<feature type="chain" id="PRO_5031214804" evidence="1">
    <location>
        <begin position="24"/>
        <end position="1566"/>
    </location>
</feature>
<accession>A0A7X0VJC4</accession>
<dbReference type="InterPro" id="IPR010502">
    <property type="entry name" value="Carb-bd_dom_fam9"/>
</dbReference>
<dbReference type="Pfam" id="PF02368">
    <property type="entry name" value="Big_2"/>
    <property type="match status" value="1"/>
</dbReference>
<gene>
    <name evidence="3" type="ORF">H7C19_28220</name>
</gene>
<dbReference type="SUPFAM" id="SSF49344">
    <property type="entry name" value="CBD9-like"/>
    <property type="match status" value="1"/>
</dbReference>
<dbReference type="InterPro" id="IPR008964">
    <property type="entry name" value="Invasin/intimin_cell_adhesion"/>
</dbReference>
<keyword evidence="4" id="KW-1185">Reference proteome</keyword>
<dbReference type="SUPFAM" id="SSF52317">
    <property type="entry name" value="Class I glutamine amidotransferase-like"/>
    <property type="match status" value="1"/>
</dbReference>
<evidence type="ECO:0000256" key="1">
    <source>
        <dbReference type="SAM" id="SignalP"/>
    </source>
</evidence>
<dbReference type="Gene3D" id="2.60.40.1190">
    <property type="match status" value="1"/>
</dbReference>
<dbReference type="InterPro" id="IPR003343">
    <property type="entry name" value="Big_2"/>
</dbReference>
<dbReference type="SUPFAM" id="SSF49373">
    <property type="entry name" value="Invasin/intimin cell-adhesion fragments"/>
    <property type="match status" value="2"/>
</dbReference>
<dbReference type="GO" id="GO:0030246">
    <property type="term" value="F:carbohydrate binding"/>
    <property type="evidence" value="ECO:0007669"/>
    <property type="project" value="InterPro"/>
</dbReference>